<proteinExistence type="predicted"/>
<dbReference type="AlphaFoldDB" id="A0A0K2T1U3"/>
<accession>A0A0K2T1U3</accession>
<dbReference type="EMBL" id="HACA01002658">
    <property type="protein sequence ID" value="CDW20019.1"/>
    <property type="molecule type" value="Transcribed_RNA"/>
</dbReference>
<sequence>MGELRELGEDRIEYLSIHMYHVTYPFLFSIYPNNMIHDPSIIKKK</sequence>
<organism evidence="1">
    <name type="scientific">Lepeophtheirus salmonis</name>
    <name type="common">Salmon louse</name>
    <name type="synonym">Caligus salmonis</name>
    <dbReference type="NCBI Taxonomy" id="72036"/>
    <lineage>
        <taxon>Eukaryota</taxon>
        <taxon>Metazoa</taxon>
        <taxon>Ecdysozoa</taxon>
        <taxon>Arthropoda</taxon>
        <taxon>Crustacea</taxon>
        <taxon>Multicrustacea</taxon>
        <taxon>Hexanauplia</taxon>
        <taxon>Copepoda</taxon>
        <taxon>Siphonostomatoida</taxon>
        <taxon>Caligidae</taxon>
        <taxon>Lepeophtheirus</taxon>
    </lineage>
</organism>
<name>A0A0K2T1U3_LEPSM</name>
<reference evidence="1" key="1">
    <citation type="submission" date="2014-05" db="EMBL/GenBank/DDBJ databases">
        <authorList>
            <person name="Chronopoulou M."/>
        </authorList>
    </citation>
    <scope>NUCLEOTIDE SEQUENCE</scope>
    <source>
        <tissue evidence="1">Whole organism</tissue>
    </source>
</reference>
<protein>
    <submittedName>
        <fullName evidence="1">Uncharacterized protein</fullName>
    </submittedName>
</protein>
<evidence type="ECO:0000313" key="1">
    <source>
        <dbReference type="EMBL" id="CDW20019.1"/>
    </source>
</evidence>